<evidence type="ECO:0000313" key="1">
    <source>
        <dbReference type="EMBL" id="GIY70168.1"/>
    </source>
</evidence>
<organism evidence="1 2">
    <name type="scientific">Caerostris darwini</name>
    <dbReference type="NCBI Taxonomy" id="1538125"/>
    <lineage>
        <taxon>Eukaryota</taxon>
        <taxon>Metazoa</taxon>
        <taxon>Ecdysozoa</taxon>
        <taxon>Arthropoda</taxon>
        <taxon>Chelicerata</taxon>
        <taxon>Arachnida</taxon>
        <taxon>Araneae</taxon>
        <taxon>Araneomorphae</taxon>
        <taxon>Entelegynae</taxon>
        <taxon>Araneoidea</taxon>
        <taxon>Araneidae</taxon>
        <taxon>Caerostris</taxon>
    </lineage>
</organism>
<dbReference type="EMBL" id="BPLQ01013136">
    <property type="protein sequence ID" value="GIY70168.1"/>
    <property type="molecule type" value="Genomic_DNA"/>
</dbReference>
<sequence length="164" mass="18447">MAKSKIRDSCRKIDLWNSGAVASLGKRGEKKAGNECSLEVTVQLRFRLYAERILIDDKLADDLSLRQHETTTLLFSPINLVETLHSLVLQQNMQDDTKMYRIIHVNCQVDGNGNNGLLTARSTLKQLLATQDVECEFIPKDEKMNRSPGKCLNGRCRIVINSSA</sequence>
<dbReference type="Proteomes" id="UP001054837">
    <property type="component" value="Unassembled WGS sequence"/>
</dbReference>
<keyword evidence="2" id="KW-1185">Reference proteome</keyword>
<accession>A0AAV4VJE4</accession>
<protein>
    <submittedName>
        <fullName evidence="1">Uncharacterized protein</fullName>
    </submittedName>
</protein>
<comment type="caution">
    <text evidence="1">The sequence shown here is derived from an EMBL/GenBank/DDBJ whole genome shotgun (WGS) entry which is preliminary data.</text>
</comment>
<proteinExistence type="predicted"/>
<name>A0AAV4VJE4_9ARAC</name>
<dbReference type="AlphaFoldDB" id="A0AAV4VJE4"/>
<evidence type="ECO:0000313" key="2">
    <source>
        <dbReference type="Proteomes" id="UP001054837"/>
    </source>
</evidence>
<gene>
    <name evidence="1" type="ORF">CDAR_176621</name>
</gene>
<reference evidence="1 2" key="1">
    <citation type="submission" date="2021-06" db="EMBL/GenBank/DDBJ databases">
        <title>Caerostris darwini draft genome.</title>
        <authorList>
            <person name="Kono N."/>
            <person name="Arakawa K."/>
        </authorList>
    </citation>
    <scope>NUCLEOTIDE SEQUENCE [LARGE SCALE GENOMIC DNA]</scope>
</reference>